<accession>A0ABR5F3B5</accession>
<evidence type="ECO:0000256" key="1">
    <source>
        <dbReference type="SAM" id="MobiDB-lite"/>
    </source>
</evidence>
<reference evidence="2 3" key="1">
    <citation type="submission" date="2014-12" db="EMBL/GenBank/DDBJ databases">
        <title>Frankia sp. BMG5.1 draft genome.</title>
        <authorList>
            <person name="Gtari M."/>
            <person name="Ghodhbane-Gtari F."/>
            <person name="Nouioui I."/>
            <person name="Ktari A."/>
            <person name="Hezbri K."/>
            <person name="Mimouni W."/>
            <person name="Sbissi I."/>
            <person name="Ayari A."/>
            <person name="Yamanaka T."/>
            <person name="Normand P."/>
            <person name="Tisa L.S."/>
            <person name="Boudabous A."/>
        </authorList>
    </citation>
    <scope>NUCLEOTIDE SEQUENCE [LARGE SCALE GENOMIC DNA]</scope>
    <source>
        <strain evidence="2 3">BMG5.1</strain>
    </source>
</reference>
<keyword evidence="3" id="KW-1185">Reference proteome</keyword>
<proteinExistence type="predicted"/>
<evidence type="ECO:0000313" key="3">
    <source>
        <dbReference type="Proteomes" id="UP000035425"/>
    </source>
</evidence>
<organism evidence="2 3">
    <name type="scientific">Protofrankia coriariae</name>
    <dbReference type="NCBI Taxonomy" id="1562887"/>
    <lineage>
        <taxon>Bacteria</taxon>
        <taxon>Bacillati</taxon>
        <taxon>Actinomycetota</taxon>
        <taxon>Actinomycetes</taxon>
        <taxon>Frankiales</taxon>
        <taxon>Frankiaceae</taxon>
        <taxon>Protofrankia</taxon>
    </lineage>
</organism>
<feature type="region of interest" description="Disordered" evidence="1">
    <location>
        <begin position="1"/>
        <end position="20"/>
    </location>
</feature>
<protein>
    <submittedName>
        <fullName evidence="2">Uncharacterized protein</fullName>
    </submittedName>
</protein>
<sequence length="113" mass="12579">MKVIEEQPGQSSTDRTPPPVVDNRYDVVIIFWLRHTNLDSGHEYDDASSANATLLVFFHAFAHAERNLAKHPRAATASGMLGRPRTSVSRRSLLTEKKLRVGPVLMTGRTVVL</sequence>
<dbReference type="Proteomes" id="UP000035425">
    <property type="component" value="Unassembled WGS sequence"/>
</dbReference>
<name>A0ABR5F3B5_9ACTN</name>
<evidence type="ECO:0000313" key="2">
    <source>
        <dbReference type="EMBL" id="KLL11215.1"/>
    </source>
</evidence>
<dbReference type="EMBL" id="JWIO01000017">
    <property type="protein sequence ID" value="KLL11215.1"/>
    <property type="molecule type" value="Genomic_DNA"/>
</dbReference>
<gene>
    <name evidence="2" type="ORF">FrCorBMG51_12305</name>
</gene>
<comment type="caution">
    <text evidence="2">The sequence shown here is derived from an EMBL/GenBank/DDBJ whole genome shotgun (WGS) entry which is preliminary data.</text>
</comment>